<evidence type="ECO:0000313" key="1">
    <source>
        <dbReference type="EMBL" id="ABD40247.1"/>
    </source>
</evidence>
<name>Q2FLP9_METHJ</name>
<dbReference type="EnsemblBacteria" id="ABD40247">
    <property type="protein sequence ID" value="ABD40247"/>
    <property type="gene ID" value="Mhun_0485"/>
</dbReference>
<dbReference type="AlphaFoldDB" id="Q2FLP9"/>
<sequence>MNAVLILSGSEMELKSLIEISSISMDTEQNIITFLAHPLEFNSGELLKPFLNGMGDLDMATGKRANLTALYLEIIHPVAENKWNPQFPCCVEGPGGQCYMKC</sequence>
<protein>
    <submittedName>
        <fullName evidence="1">Uncharacterized protein</fullName>
    </submittedName>
</protein>
<dbReference type="InParanoid" id="Q2FLP9"/>
<keyword evidence="2" id="KW-1185">Reference proteome</keyword>
<dbReference type="HOGENOM" id="CLU_2271055_0_0_2"/>
<gene>
    <name evidence="1" type="ordered locus">Mhun_0485</name>
</gene>
<dbReference type="Proteomes" id="UP000001941">
    <property type="component" value="Chromosome"/>
</dbReference>
<evidence type="ECO:0000313" key="2">
    <source>
        <dbReference type="Proteomes" id="UP000001941"/>
    </source>
</evidence>
<dbReference type="STRING" id="323259.Mhun_0485"/>
<dbReference type="EMBL" id="CP000254">
    <property type="protein sequence ID" value="ABD40247.1"/>
    <property type="molecule type" value="Genomic_DNA"/>
</dbReference>
<accession>Q2FLP9</accession>
<proteinExistence type="predicted"/>
<reference evidence="2" key="1">
    <citation type="journal article" date="2016" name="Stand. Genomic Sci.">
        <title>Complete genome sequence of Methanospirillum hungatei type strain JF1.</title>
        <authorList>
            <person name="Gunsalus R.P."/>
            <person name="Cook L.E."/>
            <person name="Crable B."/>
            <person name="Rohlin L."/>
            <person name="McDonald E."/>
            <person name="Mouttaki H."/>
            <person name="Sieber J.R."/>
            <person name="Poweleit N."/>
            <person name="Zhou H."/>
            <person name="Lapidus A.L."/>
            <person name="Daligault H.E."/>
            <person name="Land M."/>
            <person name="Gilna P."/>
            <person name="Ivanova N."/>
            <person name="Kyrpides N."/>
            <person name="Culley D.E."/>
            <person name="McInerney M.J."/>
        </authorList>
    </citation>
    <scope>NUCLEOTIDE SEQUENCE [LARGE SCALE GENOMIC DNA]</scope>
    <source>
        <strain evidence="2">ATCC 27890 / DSM 864 / NBRC 100397 / JF-1</strain>
    </source>
</reference>
<organism evidence="1 2">
    <name type="scientific">Methanospirillum hungatei JF-1 (strain ATCC 27890 / DSM 864 / NBRC 100397 / JF-1)</name>
    <dbReference type="NCBI Taxonomy" id="323259"/>
    <lineage>
        <taxon>Archaea</taxon>
        <taxon>Methanobacteriati</taxon>
        <taxon>Methanobacteriota</taxon>
        <taxon>Stenosarchaea group</taxon>
        <taxon>Methanomicrobia</taxon>
        <taxon>Methanomicrobiales</taxon>
        <taxon>Methanospirillaceae</taxon>
        <taxon>Methanospirillum</taxon>
    </lineage>
</organism>
<dbReference type="KEGG" id="mhu:Mhun_0485"/>